<dbReference type="GO" id="GO:0003677">
    <property type="term" value="F:DNA binding"/>
    <property type="evidence" value="ECO:0007669"/>
    <property type="project" value="UniProtKB-KW"/>
</dbReference>
<reference evidence="6" key="1">
    <citation type="journal article" date="2014" name="Int. J. Syst. Evol. Microbiol.">
        <title>Complete genome sequence of Corynebacterium casei LMG S-19264T (=DSM 44701T), isolated from a smear-ripened cheese.</title>
        <authorList>
            <consortium name="US DOE Joint Genome Institute (JGI-PGF)"/>
            <person name="Walter F."/>
            <person name="Albersmeier A."/>
            <person name="Kalinowski J."/>
            <person name="Ruckert C."/>
        </authorList>
    </citation>
    <scope>NUCLEOTIDE SEQUENCE</scope>
    <source>
        <strain evidence="6">CGMCC 1.15725</strain>
    </source>
</reference>
<dbReference type="CDD" id="cd08422">
    <property type="entry name" value="PBP2_CrgA_like"/>
    <property type="match status" value="1"/>
</dbReference>
<dbReference type="PROSITE" id="PS50931">
    <property type="entry name" value="HTH_LYSR"/>
    <property type="match status" value="1"/>
</dbReference>
<evidence type="ECO:0000256" key="1">
    <source>
        <dbReference type="ARBA" id="ARBA00009437"/>
    </source>
</evidence>
<dbReference type="PANTHER" id="PTHR30537:SF5">
    <property type="entry name" value="HTH-TYPE TRANSCRIPTIONAL ACTIVATOR TTDR-RELATED"/>
    <property type="match status" value="1"/>
</dbReference>
<evidence type="ECO:0000256" key="3">
    <source>
        <dbReference type="ARBA" id="ARBA00023125"/>
    </source>
</evidence>
<dbReference type="Pfam" id="PF03466">
    <property type="entry name" value="LysR_substrate"/>
    <property type="match status" value="1"/>
</dbReference>
<name>A0A8J3E596_9PROT</name>
<dbReference type="Proteomes" id="UP000646365">
    <property type="component" value="Unassembled WGS sequence"/>
</dbReference>
<dbReference type="PANTHER" id="PTHR30537">
    <property type="entry name" value="HTH-TYPE TRANSCRIPTIONAL REGULATOR"/>
    <property type="match status" value="1"/>
</dbReference>
<proteinExistence type="inferred from homology"/>
<dbReference type="SUPFAM" id="SSF53850">
    <property type="entry name" value="Periplasmic binding protein-like II"/>
    <property type="match status" value="1"/>
</dbReference>
<evidence type="ECO:0000256" key="2">
    <source>
        <dbReference type="ARBA" id="ARBA00023015"/>
    </source>
</evidence>
<evidence type="ECO:0000313" key="6">
    <source>
        <dbReference type="EMBL" id="GGF45562.1"/>
    </source>
</evidence>
<dbReference type="FunFam" id="1.10.10.10:FF:000001">
    <property type="entry name" value="LysR family transcriptional regulator"/>
    <property type="match status" value="1"/>
</dbReference>
<evidence type="ECO:0000259" key="5">
    <source>
        <dbReference type="PROSITE" id="PS50931"/>
    </source>
</evidence>
<feature type="domain" description="HTH lysR-type" evidence="5">
    <location>
        <begin position="1"/>
        <end position="61"/>
    </location>
</feature>
<dbReference type="InterPro" id="IPR000847">
    <property type="entry name" value="LysR_HTH_N"/>
</dbReference>
<comment type="similarity">
    <text evidence="1">Belongs to the LysR transcriptional regulatory family.</text>
</comment>
<sequence length="308" mass="33425">MDEDRFGSVAAFVAVARRLNFAAAARALGVNGATVSRRIRRLEEQVGARLLTRTTRRVALTEAGIAYLERCESVLAALEEADLTVAMLNDARPRGLLRVSLPVAFGRLHVAPLLPAFLERYPDLKLDVGLSDAMVDLVHHQIDVAVRIADLADSGLIARRLAPNRRLLCAAPAYLARHGTPAAPADLERHECLHYTPHSAVDVWHLTHADGTTAAVPVAGRLRADSGETIYLAALAGHGIVLTPEFLAHEALARGALVPVLDDWAPAPSAIYAIQPTRRLIPPKARVFVDFLAEQFAGTPAWARWRSR</sequence>
<dbReference type="InterPro" id="IPR058163">
    <property type="entry name" value="LysR-type_TF_proteobact-type"/>
</dbReference>
<accession>A0A8J3E596</accession>
<dbReference type="EMBL" id="BMJQ01000022">
    <property type="protein sequence ID" value="GGF45562.1"/>
    <property type="molecule type" value="Genomic_DNA"/>
</dbReference>
<dbReference type="InterPro" id="IPR005119">
    <property type="entry name" value="LysR_subst-bd"/>
</dbReference>
<keyword evidence="3" id="KW-0238">DNA-binding</keyword>
<gene>
    <name evidence="6" type="ORF">GCM10011611_60000</name>
</gene>
<dbReference type="GO" id="GO:0003700">
    <property type="term" value="F:DNA-binding transcription factor activity"/>
    <property type="evidence" value="ECO:0007669"/>
    <property type="project" value="InterPro"/>
</dbReference>
<keyword evidence="7" id="KW-1185">Reference proteome</keyword>
<keyword evidence="2" id="KW-0805">Transcription regulation</keyword>
<dbReference type="FunFam" id="3.40.190.290:FF:000001">
    <property type="entry name" value="Transcriptional regulator, LysR family"/>
    <property type="match status" value="1"/>
</dbReference>
<dbReference type="InterPro" id="IPR036388">
    <property type="entry name" value="WH-like_DNA-bd_sf"/>
</dbReference>
<comment type="caution">
    <text evidence="6">The sequence shown here is derived from an EMBL/GenBank/DDBJ whole genome shotgun (WGS) entry which is preliminary data.</text>
</comment>
<reference evidence="6" key="2">
    <citation type="submission" date="2020-09" db="EMBL/GenBank/DDBJ databases">
        <authorList>
            <person name="Sun Q."/>
            <person name="Zhou Y."/>
        </authorList>
    </citation>
    <scope>NUCLEOTIDE SEQUENCE</scope>
    <source>
        <strain evidence="6">CGMCC 1.15725</strain>
    </source>
</reference>
<evidence type="ECO:0000313" key="7">
    <source>
        <dbReference type="Proteomes" id="UP000646365"/>
    </source>
</evidence>
<dbReference type="Gene3D" id="3.40.190.290">
    <property type="match status" value="1"/>
</dbReference>
<dbReference type="InterPro" id="IPR036390">
    <property type="entry name" value="WH_DNA-bd_sf"/>
</dbReference>
<dbReference type="Pfam" id="PF00126">
    <property type="entry name" value="HTH_1"/>
    <property type="match status" value="1"/>
</dbReference>
<organism evidence="6 7">
    <name type="scientific">Aliidongia dinghuensis</name>
    <dbReference type="NCBI Taxonomy" id="1867774"/>
    <lineage>
        <taxon>Bacteria</taxon>
        <taxon>Pseudomonadati</taxon>
        <taxon>Pseudomonadota</taxon>
        <taxon>Alphaproteobacteria</taxon>
        <taxon>Rhodospirillales</taxon>
        <taxon>Dongiaceae</taxon>
        <taxon>Aliidongia</taxon>
    </lineage>
</organism>
<dbReference type="AlphaFoldDB" id="A0A8J3E596"/>
<dbReference type="RefSeq" id="WP_189051875.1">
    <property type="nucleotide sequence ID" value="NZ_BMJQ01000022.1"/>
</dbReference>
<keyword evidence="4" id="KW-0804">Transcription</keyword>
<evidence type="ECO:0000256" key="4">
    <source>
        <dbReference type="ARBA" id="ARBA00023163"/>
    </source>
</evidence>
<protein>
    <submittedName>
        <fullName evidence="6">LysR family transcriptional regulator</fullName>
    </submittedName>
</protein>
<dbReference type="SUPFAM" id="SSF46785">
    <property type="entry name" value="Winged helix' DNA-binding domain"/>
    <property type="match status" value="1"/>
</dbReference>
<dbReference type="Gene3D" id="1.10.10.10">
    <property type="entry name" value="Winged helix-like DNA-binding domain superfamily/Winged helix DNA-binding domain"/>
    <property type="match status" value="1"/>
</dbReference>